<dbReference type="AlphaFoldDB" id="A0A6A4I5Y5"/>
<dbReference type="OrthoDB" id="2896642at2759"/>
<dbReference type="PANTHER" id="PTHR42060:SF1">
    <property type="entry name" value="NHL REPEAT-CONTAINING PROTEIN"/>
    <property type="match status" value="1"/>
</dbReference>
<feature type="signal peptide" evidence="1">
    <location>
        <begin position="1"/>
        <end position="19"/>
    </location>
</feature>
<evidence type="ECO:0008006" key="4">
    <source>
        <dbReference type="Google" id="ProtNLM"/>
    </source>
</evidence>
<keyword evidence="3" id="KW-1185">Reference proteome</keyword>
<organism evidence="2 3">
    <name type="scientific">Gymnopus androsaceus JB14</name>
    <dbReference type="NCBI Taxonomy" id="1447944"/>
    <lineage>
        <taxon>Eukaryota</taxon>
        <taxon>Fungi</taxon>
        <taxon>Dikarya</taxon>
        <taxon>Basidiomycota</taxon>
        <taxon>Agaricomycotina</taxon>
        <taxon>Agaricomycetes</taxon>
        <taxon>Agaricomycetidae</taxon>
        <taxon>Agaricales</taxon>
        <taxon>Marasmiineae</taxon>
        <taxon>Omphalotaceae</taxon>
        <taxon>Gymnopus</taxon>
    </lineage>
</organism>
<reference evidence="2" key="1">
    <citation type="journal article" date="2019" name="Environ. Microbiol.">
        <title>Fungal ecological strategies reflected in gene transcription - a case study of two litter decomposers.</title>
        <authorList>
            <person name="Barbi F."/>
            <person name="Kohler A."/>
            <person name="Barry K."/>
            <person name="Baskaran P."/>
            <person name="Daum C."/>
            <person name="Fauchery L."/>
            <person name="Ihrmark K."/>
            <person name="Kuo A."/>
            <person name="LaButti K."/>
            <person name="Lipzen A."/>
            <person name="Morin E."/>
            <person name="Grigoriev I.V."/>
            <person name="Henrissat B."/>
            <person name="Lindahl B."/>
            <person name="Martin F."/>
        </authorList>
    </citation>
    <scope>NUCLEOTIDE SEQUENCE</scope>
    <source>
        <strain evidence="2">JB14</strain>
    </source>
</reference>
<dbReference type="InterPro" id="IPR011042">
    <property type="entry name" value="6-blade_b-propeller_TolB-like"/>
</dbReference>
<gene>
    <name evidence="2" type="ORF">BT96DRAFT_988921</name>
</gene>
<name>A0A6A4I5Y5_9AGAR</name>
<accession>A0A6A4I5Y5</accession>
<dbReference type="Proteomes" id="UP000799118">
    <property type="component" value="Unassembled WGS sequence"/>
</dbReference>
<dbReference type="EMBL" id="ML769413">
    <property type="protein sequence ID" value="KAE9404828.1"/>
    <property type="molecule type" value="Genomic_DNA"/>
</dbReference>
<evidence type="ECO:0000313" key="3">
    <source>
        <dbReference type="Proteomes" id="UP000799118"/>
    </source>
</evidence>
<sequence length="342" mass="37353">MRISLLFAIILGATNGILCQNASGYEVPVKVETIYHFNSSVSLEKLAIRKSGEAIVCFDNSPNIYQVDPDSINGSVRHIHTFEGYLVAHGIVEVEDDQFYVAVSNLSVWTHTYVLGSPSIFHVNMTGFPEHPARVREVAHFADAAILNGMEVLSKKEGLIYVGDIPLGVINVLNVNTGHHYVAINNSYTTIYPFNNGSGIYGIHVFQPKHESTKYLYFSNQKQALIARVPIHPKSGLPVGEPEVVVSNLTSVAEFALDKEGNIFAALFSLNQFVRVDHKTNEVLVLAGGPDIDTYTEAVSVVFGRTESDKGKLYAVTIGGFTALHNVGAGLFRLDTQDMAVV</sequence>
<keyword evidence="1" id="KW-0732">Signal</keyword>
<proteinExistence type="predicted"/>
<evidence type="ECO:0000313" key="2">
    <source>
        <dbReference type="EMBL" id="KAE9404828.1"/>
    </source>
</evidence>
<dbReference type="SUPFAM" id="SSF63829">
    <property type="entry name" value="Calcium-dependent phosphotriesterase"/>
    <property type="match status" value="1"/>
</dbReference>
<dbReference type="InterPro" id="IPR052998">
    <property type="entry name" value="Hetero-Diels-Alderase-like"/>
</dbReference>
<dbReference type="Gene3D" id="2.120.10.30">
    <property type="entry name" value="TolB, C-terminal domain"/>
    <property type="match status" value="1"/>
</dbReference>
<dbReference type="PANTHER" id="PTHR42060">
    <property type="entry name" value="NHL REPEAT-CONTAINING PROTEIN-RELATED"/>
    <property type="match status" value="1"/>
</dbReference>
<protein>
    <recommendedName>
        <fullName evidence="4">Calcium-dependent phosphotriesterase</fullName>
    </recommendedName>
</protein>
<evidence type="ECO:0000256" key="1">
    <source>
        <dbReference type="SAM" id="SignalP"/>
    </source>
</evidence>
<feature type="chain" id="PRO_5025406825" description="Calcium-dependent phosphotriesterase" evidence="1">
    <location>
        <begin position="20"/>
        <end position="342"/>
    </location>
</feature>